<proteinExistence type="predicted"/>
<reference evidence="2" key="1">
    <citation type="submission" date="2021-03" db="EMBL/GenBank/DDBJ databases">
        <authorList>
            <person name="Li Z."/>
            <person name="Yang C."/>
        </authorList>
    </citation>
    <scope>NUCLEOTIDE SEQUENCE</scope>
    <source>
        <strain evidence="2">Dzin_1.0</strain>
        <tissue evidence="2">Leaf</tissue>
    </source>
</reference>
<name>A0A9D5DBV7_9LILI</name>
<evidence type="ECO:0000313" key="2">
    <source>
        <dbReference type="EMBL" id="KAJ0987880.1"/>
    </source>
</evidence>
<dbReference type="AlphaFoldDB" id="A0A9D5DBV7"/>
<evidence type="ECO:0000313" key="3">
    <source>
        <dbReference type="Proteomes" id="UP001085076"/>
    </source>
</evidence>
<dbReference type="EMBL" id="JAGGNH010000001">
    <property type="protein sequence ID" value="KAJ0987880.1"/>
    <property type="molecule type" value="Genomic_DNA"/>
</dbReference>
<reference evidence="2" key="2">
    <citation type="journal article" date="2022" name="Hortic Res">
        <title>The genome of Dioscorea zingiberensis sheds light on the biosynthesis, origin and evolution of the medicinally important diosgenin saponins.</title>
        <authorList>
            <person name="Li Y."/>
            <person name="Tan C."/>
            <person name="Li Z."/>
            <person name="Guo J."/>
            <person name="Li S."/>
            <person name="Chen X."/>
            <person name="Wang C."/>
            <person name="Dai X."/>
            <person name="Yang H."/>
            <person name="Song W."/>
            <person name="Hou L."/>
            <person name="Xu J."/>
            <person name="Tong Z."/>
            <person name="Xu A."/>
            <person name="Yuan X."/>
            <person name="Wang W."/>
            <person name="Yang Q."/>
            <person name="Chen L."/>
            <person name="Sun Z."/>
            <person name="Wang K."/>
            <person name="Pan B."/>
            <person name="Chen J."/>
            <person name="Bao Y."/>
            <person name="Liu F."/>
            <person name="Qi X."/>
            <person name="Gang D.R."/>
            <person name="Wen J."/>
            <person name="Li J."/>
        </authorList>
    </citation>
    <scope>NUCLEOTIDE SEQUENCE</scope>
    <source>
        <strain evidence="2">Dzin_1.0</strain>
    </source>
</reference>
<comment type="caution">
    <text evidence="2">The sequence shown here is derived from an EMBL/GenBank/DDBJ whole genome shotgun (WGS) entry which is preliminary data.</text>
</comment>
<feature type="region of interest" description="Disordered" evidence="1">
    <location>
        <begin position="52"/>
        <end position="82"/>
    </location>
</feature>
<accession>A0A9D5DBV7</accession>
<evidence type="ECO:0000256" key="1">
    <source>
        <dbReference type="SAM" id="MobiDB-lite"/>
    </source>
</evidence>
<sequence length="156" mass="16414">MSVNPAPPSFHGAGSISDKDAVAAPGNPFISCSASGFHRVCAASAALRNWRSILSPGSDPGPRPTTSSSSTSPPSVSSARSSRTAVLCASSFTFPMRRILGFVIKVGELHLDASPGGHAAEEVDLSYATEKHDDQTIFSLDMEREFCNLKEGFEGR</sequence>
<dbReference type="OrthoDB" id="423313at2759"/>
<organism evidence="2 3">
    <name type="scientific">Dioscorea zingiberensis</name>
    <dbReference type="NCBI Taxonomy" id="325984"/>
    <lineage>
        <taxon>Eukaryota</taxon>
        <taxon>Viridiplantae</taxon>
        <taxon>Streptophyta</taxon>
        <taxon>Embryophyta</taxon>
        <taxon>Tracheophyta</taxon>
        <taxon>Spermatophyta</taxon>
        <taxon>Magnoliopsida</taxon>
        <taxon>Liliopsida</taxon>
        <taxon>Dioscoreales</taxon>
        <taxon>Dioscoreaceae</taxon>
        <taxon>Dioscorea</taxon>
    </lineage>
</organism>
<gene>
    <name evidence="2" type="ORF">J5N97_006236</name>
</gene>
<dbReference type="Proteomes" id="UP001085076">
    <property type="component" value="Miscellaneous, Linkage group lg01"/>
</dbReference>
<keyword evidence="3" id="KW-1185">Reference proteome</keyword>
<protein>
    <submittedName>
        <fullName evidence="2">Uncharacterized protein</fullName>
    </submittedName>
</protein>
<feature type="compositionally biased region" description="Low complexity" evidence="1">
    <location>
        <begin position="55"/>
        <end position="82"/>
    </location>
</feature>